<dbReference type="HAMAP" id="MF_01398">
    <property type="entry name" value="ATP_synth_b_bprime"/>
    <property type="match status" value="1"/>
</dbReference>
<protein>
    <recommendedName>
        <fullName evidence="12">ATP synthase subunit b</fullName>
    </recommendedName>
    <alternativeName>
        <fullName evidence="12">ATP synthase F(0) sector subunit b</fullName>
    </alternativeName>
    <alternativeName>
        <fullName evidence="12">ATPase subunit I</fullName>
    </alternativeName>
    <alternativeName>
        <fullName evidence="12">F-type ATPase subunit b</fullName>
        <shortName evidence="12">F-ATPase subunit b</shortName>
    </alternativeName>
</protein>
<keyword evidence="12" id="KW-1003">Cell membrane</keyword>
<organism evidence="15 16">
    <name type="scientific">Eiseniibacteriota bacterium</name>
    <dbReference type="NCBI Taxonomy" id="2212470"/>
    <lineage>
        <taxon>Bacteria</taxon>
        <taxon>Candidatus Eiseniibacteriota</taxon>
    </lineage>
</organism>
<dbReference type="GO" id="GO:0046961">
    <property type="term" value="F:proton-transporting ATPase activity, rotational mechanism"/>
    <property type="evidence" value="ECO:0007669"/>
    <property type="project" value="TreeGrafter"/>
</dbReference>
<dbReference type="Proteomes" id="UP000580839">
    <property type="component" value="Unassembled WGS sequence"/>
</dbReference>
<keyword evidence="5 12" id="KW-0375">Hydrogen ion transport</keyword>
<dbReference type="CDD" id="cd06503">
    <property type="entry name" value="ATP-synt_Fo_b"/>
    <property type="match status" value="1"/>
</dbReference>
<comment type="subcellular location">
    <subcellularLocation>
        <location evidence="12">Cell membrane</location>
        <topology evidence="12">Single-pass membrane protein</topology>
    </subcellularLocation>
    <subcellularLocation>
        <location evidence="11">Endomembrane system</location>
        <topology evidence="11">Single-pass membrane protein</topology>
    </subcellularLocation>
</comment>
<dbReference type="InterPro" id="IPR005864">
    <property type="entry name" value="ATP_synth_F0_bsu_bac"/>
</dbReference>
<dbReference type="SUPFAM" id="SSF81573">
    <property type="entry name" value="F1F0 ATP synthase subunit B, membrane domain"/>
    <property type="match status" value="1"/>
</dbReference>
<proteinExistence type="inferred from homology"/>
<dbReference type="InterPro" id="IPR028987">
    <property type="entry name" value="ATP_synth_B-like_membr_sf"/>
</dbReference>
<evidence type="ECO:0000256" key="2">
    <source>
        <dbReference type="ARBA" id="ARBA00022448"/>
    </source>
</evidence>
<evidence type="ECO:0000256" key="14">
    <source>
        <dbReference type="SAM" id="Coils"/>
    </source>
</evidence>
<keyword evidence="6 12" id="KW-1133">Transmembrane helix</keyword>
<keyword evidence="7 12" id="KW-0406">Ion transport</keyword>
<dbReference type="GO" id="GO:0045259">
    <property type="term" value="C:proton-transporting ATP synthase complex"/>
    <property type="evidence" value="ECO:0007669"/>
    <property type="project" value="UniProtKB-KW"/>
</dbReference>
<evidence type="ECO:0000313" key="16">
    <source>
        <dbReference type="Proteomes" id="UP000580839"/>
    </source>
</evidence>
<comment type="function">
    <text evidence="10 12">F(1)F(0) ATP synthase produces ATP from ADP in the presence of a proton or sodium gradient. F-type ATPases consist of two structural domains, F(1) containing the extramembraneous catalytic core and F(0) containing the membrane proton channel, linked together by a central stalk and a peripheral stalk. During catalysis, ATP synthesis in the catalytic domain of F(1) is coupled via a rotary mechanism of the central stalk subunits to proton translocation.</text>
</comment>
<evidence type="ECO:0000256" key="10">
    <source>
        <dbReference type="ARBA" id="ARBA00025198"/>
    </source>
</evidence>
<comment type="similarity">
    <text evidence="1 12 13">Belongs to the ATPase B chain family.</text>
</comment>
<evidence type="ECO:0000256" key="12">
    <source>
        <dbReference type="HAMAP-Rule" id="MF_01398"/>
    </source>
</evidence>
<dbReference type="InterPro" id="IPR002146">
    <property type="entry name" value="ATP_synth_b/b'su_bac/chlpt"/>
</dbReference>
<name>A0A849SC03_UNCEI</name>
<comment type="caution">
    <text evidence="15">The sequence shown here is derived from an EMBL/GenBank/DDBJ whole genome shotgun (WGS) entry which is preliminary data.</text>
</comment>
<keyword evidence="8 12" id="KW-0472">Membrane</keyword>
<keyword evidence="14" id="KW-0175">Coiled coil</keyword>
<dbReference type="GO" id="GO:0005886">
    <property type="term" value="C:plasma membrane"/>
    <property type="evidence" value="ECO:0007669"/>
    <property type="project" value="UniProtKB-SubCell"/>
</dbReference>
<evidence type="ECO:0000256" key="3">
    <source>
        <dbReference type="ARBA" id="ARBA00022547"/>
    </source>
</evidence>
<dbReference type="NCBIfam" id="TIGR01144">
    <property type="entry name" value="ATP_synt_b"/>
    <property type="match status" value="1"/>
</dbReference>
<evidence type="ECO:0000256" key="4">
    <source>
        <dbReference type="ARBA" id="ARBA00022692"/>
    </source>
</evidence>
<keyword evidence="4 12" id="KW-0812">Transmembrane</keyword>
<evidence type="ECO:0000256" key="11">
    <source>
        <dbReference type="ARBA" id="ARBA00037847"/>
    </source>
</evidence>
<dbReference type="GO" id="GO:0046933">
    <property type="term" value="F:proton-transporting ATP synthase activity, rotational mechanism"/>
    <property type="evidence" value="ECO:0007669"/>
    <property type="project" value="UniProtKB-UniRule"/>
</dbReference>
<evidence type="ECO:0000256" key="7">
    <source>
        <dbReference type="ARBA" id="ARBA00023065"/>
    </source>
</evidence>
<dbReference type="PANTHER" id="PTHR33445:SF2">
    <property type="entry name" value="ATP SYNTHASE SUBUNIT B', CHLOROPLASTIC"/>
    <property type="match status" value="1"/>
</dbReference>
<evidence type="ECO:0000256" key="1">
    <source>
        <dbReference type="ARBA" id="ARBA00005513"/>
    </source>
</evidence>
<keyword evidence="9 12" id="KW-0066">ATP synthesis</keyword>
<dbReference type="GO" id="GO:0012505">
    <property type="term" value="C:endomembrane system"/>
    <property type="evidence" value="ECO:0007669"/>
    <property type="project" value="UniProtKB-SubCell"/>
</dbReference>
<evidence type="ECO:0000256" key="9">
    <source>
        <dbReference type="ARBA" id="ARBA00023310"/>
    </source>
</evidence>
<evidence type="ECO:0000256" key="13">
    <source>
        <dbReference type="RuleBase" id="RU003848"/>
    </source>
</evidence>
<evidence type="ECO:0000256" key="6">
    <source>
        <dbReference type="ARBA" id="ARBA00022989"/>
    </source>
</evidence>
<feature type="coiled-coil region" evidence="14">
    <location>
        <begin position="98"/>
        <end position="125"/>
    </location>
</feature>
<evidence type="ECO:0000256" key="8">
    <source>
        <dbReference type="ARBA" id="ARBA00023136"/>
    </source>
</evidence>
<comment type="subunit">
    <text evidence="12">F-type ATPases have 2 components, F(1) - the catalytic core - and F(0) - the membrane proton channel. F(1) has five subunits: alpha(3), beta(3), gamma(1), delta(1), epsilon(1). F(0) has three main subunits: a(1), b(2) and c(10-14). The alpha and beta chains form an alternating ring which encloses part of the gamma chain. F(1) is attached to F(0) by a central stalk formed by the gamma and epsilon chains, while a peripheral stalk is formed by the delta and b chains.</text>
</comment>
<evidence type="ECO:0000313" key="15">
    <source>
        <dbReference type="EMBL" id="NOT33208.1"/>
    </source>
</evidence>
<evidence type="ECO:0000256" key="5">
    <source>
        <dbReference type="ARBA" id="ARBA00022781"/>
    </source>
</evidence>
<dbReference type="PANTHER" id="PTHR33445">
    <property type="entry name" value="ATP SYNTHASE SUBUNIT B', CHLOROPLASTIC"/>
    <property type="match status" value="1"/>
</dbReference>
<keyword evidence="2 12" id="KW-0813">Transport</keyword>
<dbReference type="EMBL" id="JABFRW010000033">
    <property type="protein sequence ID" value="NOT33208.1"/>
    <property type="molecule type" value="Genomic_DNA"/>
</dbReference>
<dbReference type="InterPro" id="IPR050059">
    <property type="entry name" value="ATP_synthase_B_chain"/>
</dbReference>
<sequence length="163" mass="18337">MNGLIDLKLVLTQALGFIVMVWVLSRYAWKPLLAILDKRRADIAAEFGEAERRQAAAEALKARYEGELRGIEAQARQRLQDAVAEGNKVAGEIRSQAQTEAASRLERAQDDISRERERAKEILKEQTISLAMRAAEKILRSKLDEPTHRKLAGDFIDEVGARQ</sequence>
<reference evidence="15 16" key="1">
    <citation type="submission" date="2020-04" db="EMBL/GenBank/DDBJ databases">
        <title>Metagenomic profiling of ammonia- and methane-oxidizing microorganisms in a Dutch drinking water treatment plant.</title>
        <authorList>
            <person name="Poghosyan L."/>
            <person name="Leucker S."/>
        </authorList>
    </citation>
    <scope>NUCLEOTIDE SEQUENCE [LARGE SCALE GENOMIC DNA]</scope>
    <source>
        <strain evidence="15">S-RSF-IL-03</strain>
    </source>
</reference>
<dbReference type="Pfam" id="PF00430">
    <property type="entry name" value="ATP-synt_B"/>
    <property type="match status" value="1"/>
</dbReference>
<keyword evidence="3 12" id="KW-0138">CF(0)</keyword>
<gene>
    <name evidence="12 15" type="primary">atpF</name>
    <name evidence="15" type="ORF">HOP12_03460</name>
</gene>
<accession>A0A849SC03</accession>
<feature type="transmembrane region" description="Helical" evidence="12">
    <location>
        <begin position="12"/>
        <end position="29"/>
    </location>
</feature>
<comment type="function">
    <text evidence="12">Component of the F(0) channel, it forms part of the peripheral stalk, linking F(1) to F(0).</text>
</comment>
<dbReference type="AlphaFoldDB" id="A0A849SC03"/>